<dbReference type="EMBL" id="JANPWB010000001">
    <property type="protein sequence ID" value="KAJ1216549.1"/>
    <property type="molecule type" value="Genomic_DNA"/>
</dbReference>
<evidence type="ECO:0000313" key="3">
    <source>
        <dbReference type="Proteomes" id="UP001066276"/>
    </source>
</evidence>
<reference evidence="2" key="1">
    <citation type="journal article" date="2022" name="bioRxiv">
        <title>Sequencing and chromosome-scale assembly of the giantPleurodeles waltlgenome.</title>
        <authorList>
            <person name="Brown T."/>
            <person name="Elewa A."/>
            <person name="Iarovenko S."/>
            <person name="Subramanian E."/>
            <person name="Araus A.J."/>
            <person name="Petzold A."/>
            <person name="Susuki M."/>
            <person name="Suzuki K.-i.T."/>
            <person name="Hayashi T."/>
            <person name="Toyoda A."/>
            <person name="Oliveira C."/>
            <person name="Osipova E."/>
            <person name="Leigh N.D."/>
            <person name="Simon A."/>
            <person name="Yun M.H."/>
        </authorList>
    </citation>
    <scope>NUCLEOTIDE SEQUENCE</scope>
    <source>
        <strain evidence="2">20211129_DDA</strain>
        <tissue evidence="2">Liver</tissue>
    </source>
</reference>
<dbReference type="Proteomes" id="UP001066276">
    <property type="component" value="Chromosome 1_1"/>
</dbReference>
<evidence type="ECO:0000256" key="1">
    <source>
        <dbReference type="SAM" id="MobiDB-lite"/>
    </source>
</evidence>
<comment type="caution">
    <text evidence="2">The sequence shown here is derived from an EMBL/GenBank/DDBJ whole genome shotgun (WGS) entry which is preliminary data.</text>
</comment>
<accession>A0AAV7WXC6</accession>
<gene>
    <name evidence="2" type="ORF">NDU88_004150</name>
</gene>
<name>A0AAV7WXC6_PLEWA</name>
<sequence length="74" mass="7498">MGSSPVWGQPRGIQDREAQSAGEAPGTLGPRRGRRPRPSDPAARAECEAGPGGRRADYLDPPLGHSSPGGGGAP</sequence>
<feature type="region of interest" description="Disordered" evidence="1">
    <location>
        <begin position="1"/>
        <end position="74"/>
    </location>
</feature>
<protein>
    <submittedName>
        <fullName evidence="2">Uncharacterized protein</fullName>
    </submittedName>
</protein>
<dbReference type="AlphaFoldDB" id="A0AAV7WXC6"/>
<proteinExistence type="predicted"/>
<evidence type="ECO:0000313" key="2">
    <source>
        <dbReference type="EMBL" id="KAJ1216549.1"/>
    </source>
</evidence>
<organism evidence="2 3">
    <name type="scientific">Pleurodeles waltl</name>
    <name type="common">Iberian ribbed newt</name>
    <dbReference type="NCBI Taxonomy" id="8319"/>
    <lineage>
        <taxon>Eukaryota</taxon>
        <taxon>Metazoa</taxon>
        <taxon>Chordata</taxon>
        <taxon>Craniata</taxon>
        <taxon>Vertebrata</taxon>
        <taxon>Euteleostomi</taxon>
        <taxon>Amphibia</taxon>
        <taxon>Batrachia</taxon>
        <taxon>Caudata</taxon>
        <taxon>Salamandroidea</taxon>
        <taxon>Salamandridae</taxon>
        <taxon>Pleurodelinae</taxon>
        <taxon>Pleurodeles</taxon>
    </lineage>
</organism>
<keyword evidence="3" id="KW-1185">Reference proteome</keyword>